<dbReference type="InterPro" id="IPR009019">
    <property type="entry name" value="KH_sf_prok-type"/>
</dbReference>
<accession>A0ABU3VMC2</accession>
<dbReference type="SUPFAM" id="SSF52540">
    <property type="entry name" value="P-loop containing nucleoside triphosphate hydrolases"/>
    <property type="match status" value="1"/>
</dbReference>
<evidence type="ECO:0000256" key="3">
    <source>
        <dbReference type="SAM" id="MobiDB-lite"/>
    </source>
</evidence>
<dbReference type="InterPro" id="IPR036612">
    <property type="entry name" value="KH_dom_type_1_sf"/>
</dbReference>
<proteinExistence type="inferred from homology"/>
<comment type="similarity">
    <text evidence="1">In the N-terminal section; belongs to the PINc/VapC protein family.</text>
</comment>
<dbReference type="Gene3D" id="3.30.1370.10">
    <property type="entry name" value="K Homology domain, type 1"/>
    <property type="match status" value="1"/>
</dbReference>
<evidence type="ECO:0000256" key="1">
    <source>
        <dbReference type="ARBA" id="ARBA00046345"/>
    </source>
</evidence>
<dbReference type="SUPFAM" id="SSF54814">
    <property type="entry name" value="Prokaryotic type KH domain (KH-domain type II)"/>
    <property type="match status" value="1"/>
</dbReference>
<organism evidence="5 6">
    <name type="scientific">Methanimicrococcus hacksteinii</name>
    <dbReference type="NCBI Taxonomy" id="3028293"/>
    <lineage>
        <taxon>Archaea</taxon>
        <taxon>Methanobacteriati</taxon>
        <taxon>Methanobacteriota</taxon>
        <taxon>Stenosarchaea group</taxon>
        <taxon>Methanomicrobia</taxon>
        <taxon>Methanosarcinales</taxon>
        <taxon>Methanosarcinaceae</taxon>
        <taxon>Methanimicrococcus</taxon>
    </lineage>
</organism>
<dbReference type="PANTHER" id="PTHR11603:SF147">
    <property type="entry name" value="MEMBRANE PROTEIN"/>
    <property type="match status" value="1"/>
</dbReference>
<feature type="region of interest" description="Disordered" evidence="3">
    <location>
        <begin position="582"/>
        <end position="605"/>
    </location>
</feature>
<dbReference type="InterPro" id="IPR029060">
    <property type="entry name" value="PIN-like_dom_sf"/>
</dbReference>
<dbReference type="PANTHER" id="PTHR11603">
    <property type="entry name" value="AAA FAMILY ATPASE"/>
    <property type="match status" value="1"/>
</dbReference>
<dbReference type="Pfam" id="PF00013">
    <property type="entry name" value="KH_1"/>
    <property type="match status" value="1"/>
</dbReference>
<evidence type="ECO:0000256" key="2">
    <source>
        <dbReference type="PROSITE-ProRule" id="PRU00117"/>
    </source>
</evidence>
<feature type="domain" description="PIN" evidence="4">
    <location>
        <begin position="44"/>
        <end position="163"/>
    </location>
</feature>
<evidence type="ECO:0000313" key="6">
    <source>
        <dbReference type="Proteomes" id="UP001272052"/>
    </source>
</evidence>
<evidence type="ECO:0000259" key="4">
    <source>
        <dbReference type="SMART" id="SM00670"/>
    </source>
</evidence>
<name>A0ABU3VMC2_9EURY</name>
<dbReference type="CDD" id="cd00105">
    <property type="entry name" value="KH-I"/>
    <property type="match status" value="1"/>
</dbReference>
<comment type="caution">
    <text evidence="5">The sequence shown here is derived from an EMBL/GenBank/DDBJ whole genome shotgun (WGS) entry which is preliminary data.</text>
</comment>
<reference evidence="5 6" key="1">
    <citation type="submission" date="2023-06" db="EMBL/GenBank/DDBJ databases">
        <title>Genome sequence of Methanimicrococcus sp. At1.</title>
        <authorList>
            <person name="Protasov E."/>
            <person name="Platt K."/>
            <person name="Poehlein A."/>
            <person name="Daniel R."/>
            <person name="Brune A."/>
        </authorList>
    </citation>
    <scope>NUCLEOTIDE SEQUENCE [LARGE SCALE GENOMIC DNA]</scope>
    <source>
        <strain evidence="5 6">At1</strain>
    </source>
</reference>
<dbReference type="InterPro" id="IPR002716">
    <property type="entry name" value="PIN_dom"/>
</dbReference>
<feature type="compositionally biased region" description="Basic and acidic residues" evidence="3">
    <location>
        <begin position="588"/>
        <end position="599"/>
    </location>
</feature>
<gene>
    <name evidence="5" type="ORF">MmiAt1_00800</name>
</gene>
<dbReference type="Pfam" id="PF00437">
    <property type="entry name" value="T2SSE"/>
    <property type="match status" value="1"/>
</dbReference>
<sequence length="731" mass="80645">MTNRKTSSSNFSSNSSSHSKFRSVDVSAGEFEFHYNPDAVFAVDTIIGDTSAVIDGVLSSSVRNGRYKPVDNDVLTVVVPEAVLAELENQADSRRETGVYGIDELLVLREMDEAGEIHLKYDGNRPTVHQIRDAKLGEVDALIRQTAADVGGLFVTSDKVQAVIGKAKGMSVDYVPPVIREAEADVSKLSVLDFFDNQTMSVHLKTNVVPMAKRGSVGEMKYMPIRGTLCTAAELEHIKSELIHFTKTDSESFIEMEYNGALILQVRDMRIAITEAPFSDDFEITIVRPIAHVDFDKYQASDVLKERILQQRGILIAGSPGAGKSTFSASVAKFLLENGNVVKTMESPRDLQVPTEITQYAPLEGKMENTADLLLLVRPDYTIYDEVRKTQDFMLFADMRLAGVGMIGVVHATRAIDAVQRLIGRIELGVIPQVVDTVIFIDKGQISKVYTLEFTVKVPHGMMEADLARPVITVSEMASGKTEYEIYTYGEQVVVMPVGPGGAASPAERKPFWADTEAMLAEEVERYTSGPFEVELVTDTSAVVKVKSTDKKKIIGRGGDTINRIESHTGLRIDVREMPVSYFGRQNKNGDGRGRDKNGGRRKQHFEDGYSAEDFGGFENDFDGSNSDGNSSYGSGNYGYDNVSDEYGNNPDYAIPVFEKTKKHFILRVPEFSGKDVDVFISGKPFFSATVGRGGDIKLRTDSELVDKIKDGFRNGELIEVRLTKASEYKD</sequence>
<dbReference type="Pfam" id="PF01850">
    <property type="entry name" value="PIN"/>
    <property type="match status" value="1"/>
</dbReference>
<dbReference type="Gene3D" id="3.40.50.1010">
    <property type="entry name" value="5'-nuclease"/>
    <property type="match status" value="1"/>
</dbReference>
<dbReference type="CDD" id="cd09878">
    <property type="entry name" value="PIN_VapC_VirB11L-ATPase-like"/>
    <property type="match status" value="1"/>
</dbReference>
<dbReference type="InterPro" id="IPR001482">
    <property type="entry name" value="T2SS/T4SS_dom"/>
</dbReference>
<dbReference type="SMART" id="SM00670">
    <property type="entry name" value="PINc"/>
    <property type="match status" value="1"/>
</dbReference>
<evidence type="ECO:0000313" key="5">
    <source>
        <dbReference type="EMBL" id="MDV0444553.1"/>
    </source>
</evidence>
<protein>
    <recommendedName>
        <fullName evidence="4">PIN domain-containing protein</fullName>
    </recommendedName>
</protein>
<dbReference type="SUPFAM" id="SSF88723">
    <property type="entry name" value="PIN domain-like"/>
    <property type="match status" value="1"/>
</dbReference>
<dbReference type="InterPro" id="IPR027417">
    <property type="entry name" value="P-loop_NTPase"/>
</dbReference>
<dbReference type="Gene3D" id="3.40.50.300">
    <property type="entry name" value="P-loop containing nucleotide triphosphate hydrolases"/>
    <property type="match status" value="1"/>
</dbReference>
<dbReference type="RefSeq" id="WP_318784946.1">
    <property type="nucleotide sequence ID" value="NZ_JAWDKC010000001.1"/>
</dbReference>
<dbReference type="EMBL" id="JAWDKC010000001">
    <property type="protein sequence ID" value="MDV0444553.1"/>
    <property type="molecule type" value="Genomic_DNA"/>
</dbReference>
<keyword evidence="6" id="KW-1185">Reference proteome</keyword>
<dbReference type="PROSITE" id="PS50084">
    <property type="entry name" value="KH_TYPE_1"/>
    <property type="match status" value="1"/>
</dbReference>
<dbReference type="NCBIfam" id="NF010335">
    <property type="entry name" value="PRK13764.1"/>
    <property type="match status" value="1"/>
</dbReference>
<dbReference type="InterPro" id="IPR052041">
    <property type="entry name" value="Nucleic_acid_metab_PIN/TRAM"/>
</dbReference>
<dbReference type="InterPro" id="IPR004088">
    <property type="entry name" value="KH_dom_type_1"/>
</dbReference>
<dbReference type="Proteomes" id="UP001272052">
    <property type="component" value="Unassembled WGS sequence"/>
</dbReference>
<keyword evidence="2" id="KW-0694">RNA-binding</keyword>